<dbReference type="EMBL" id="BACD03000014">
    <property type="protein sequence ID" value="GAO48307.1"/>
    <property type="molecule type" value="Genomic_DNA"/>
</dbReference>
<dbReference type="InterPro" id="IPR041899">
    <property type="entry name" value="MAGE_WH2"/>
</dbReference>
<sequence length="320" mass="36028">MPRGARRTADSDDEADTPRTQTQRRRGEEEEGDFEEGGAGSSRGLNQEDLQRLVKNFVRLAIACEYTRSPIRRDEIGKKVLEGNSREFKRVFDKTQERLRATLGMEMIELPAKEKHLTATQKRKQGASASAATTSKSWMLVTILPQEYKAIIVPDNYVDAQFMGLVNLVVSLVMLNGRTLSEDGLYRYLTRLQINEETICGQTSDILAKMVRTGYLTKARDPTSDENKQDYHLGPRAKKEIGMDGVVALVKEVYEAGEGPLPENLIEKLHGAAGEDINEQRAEAAREDLQRRQAASQANGRRNKRRRNDDEGEEDEGDDE</sequence>
<feature type="region of interest" description="Disordered" evidence="1">
    <location>
        <begin position="1"/>
        <end position="47"/>
    </location>
</feature>
<reference evidence="3 4" key="3">
    <citation type="journal article" date="2015" name="Genome Announc.">
        <title>Draft Genome Sequence of the Archiascomycetous Yeast Saitoella complicata.</title>
        <authorList>
            <person name="Yamauchi K."/>
            <person name="Kondo S."/>
            <person name="Hamamoto M."/>
            <person name="Takahashi Y."/>
            <person name="Ogura Y."/>
            <person name="Hayashi T."/>
            <person name="Nishida H."/>
        </authorList>
    </citation>
    <scope>NUCLEOTIDE SEQUENCE [LARGE SCALE GENOMIC DNA]</scope>
    <source>
        <strain evidence="3 4">NRRL Y-17804</strain>
    </source>
</reference>
<dbReference type="Gene3D" id="1.10.10.1210">
    <property type="entry name" value="MAGE homology domain, winged helix WH2 motif"/>
    <property type="match status" value="1"/>
</dbReference>
<reference evidence="3 4" key="2">
    <citation type="journal article" date="2014" name="J. Gen. Appl. Microbiol.">
        <title>The early diverging ascomycetous budding yeast Saitoella complicata has three histone deacetylases belonging to the Clr6, Hos2, and Rpd3 lineages.</title>
        <authorList>
            <person name="Nishida H."/>
            <person name="Matsumoto T."/>
            <person name="Kondo S."/>
            <person name="Hamamoto M."/>
            <person name="Yoshikawa H."/>
        </authorList>
    </citation>
    <scope>NUCLEOTIDE SEQUENCE [LARGE SCALE GENOMIC DNA]</scope>
    <source>
        <strain evidence="3 4">NRRL Y-17804</strain>
    </source>
</reference>
<feature type="compositionally biased region" description="Acidic residues" evidence="1">
    <location>
        <begin position="310"/>
        <end position="320"/>
    </location>
</feature>
<dbReference type="PANTHER" id="PTHR11736">
    <property type="entry name" value="MELANOMA-ASSOCIATED ANTIGEN MAGE ANTIGEN"/>
    <property type="match status" value="1"/>
</dbReference>
<dbReference type="InterPro" id="IPR041898">
    <property type="entry name" value="MAGE_WH1"/>
</dbReference>
<dbReference type="GO" id="GO:0005634">
    <property type="term" value="C:nucleus"/>
    <property type="evidence" value="ECO:0007669"/>
    <property type="project" value="TreeGrafter"/>
</dbReference>
<dbReference type="InterPro" id="IPR037445">
    <property type="entry name" value="MAGE"/>
</dbReference>
<organism evidence="3 4">
    <name type="scientific">Saitoella complicata (strain BCRC 22490 / CBS 7301 / JCM 7358 / NBRC 10748 / NRRL Y-17804)</name>
    <dbReference type="NCBI Taxonomy" id="698492"/>
    <lineage>
        <taxon>Eukaryota</taxon>
        <taxon>Fungi</taxon>
        <taxon>Dikarya</taxon>
        <taxon>Ascomycota</taxon>
        <taxon>Taphrinomycotina</taxon>
        <taxon>Taphrinomycotina incertae sedis</taxon>
        <taxon>Saitoella</taxon>
    </lineage>
</organism>
<dbReference type="InterPro" id="IPR002190">
    <property type="entry name" value="MHD_dom"/>
</dbReference>
<dbReference type="OrthoDB" id="205198at2759"/>
<evidence type="ECO:0000313" key="3">
    <source>
        <dbReference type="EMBL" id="GAO48307.1"/>
    </source>
</evidence>
<reference evidence="3 4" key="1">
    <citation type="journal article" date="2011" name="J. Gen. Appl. Microbiol.">
        <title>Draft genome sequencing of the enigmatic yeast Saitoella complicata.</title>
        <authorList>
            <person name="Nishida H."/>
            <person name="Hamamoto M."/>
            <person name="Sugiyama J."/>
        </authorList>
    </citation>
    <scope>NUCLEOTIDE SEQUENCE [LARGE SCALE GENOMIC DNA]</scope>
    <source>
        <strain evidence="3 4">NRRL Y-17804</strain>
    </source>
</reference>
<dbReference type="RefSeq" id="XP_019021932.1">
    <property type="nucleotide sequence ID" value="XM_019170819.1"/>
</dbReference>
<dbReference type="PROSITE" id="PS50838">
    <property type="entry name" value="MAGE"/>
    <property type="match status" value="1"/>
</dbReference>
<feature type="domain" description="MAGE" evidence="2">
    <location>
        <begin position="50"/>
        <end position="268"/>
    </location>
</feature>
<dbReference type="Gene3D" id="1.10.10.1200">
    <property type="entry name" value="MAGE homology domain, winged helix WH1 motif"/>
    <property type="match status" value="1"/>
</dbReference>
<dbReference type="AlphaFoldDB" id="A0A0E9NEM5"/>
<dbReference type="OMA" id="GMQMVEQ"/>
<comment type="caution">
    <text evidence="3">The sequence shown here is derived from an EMBL/GenBank/DDBJ whole genome shotgun (WGS) entry which is preliminary data.</text>
</comment>
<dbReference type="GO" id="GO:0006281">
    <property type="term" value="P:DNA repair"/>
    <property type="evidence" value="ECO:0007669"/>
    <property type="project" value="TreeGrafter"/>
</dbReference>
<dbReference type="Proteomes" id="UP000033140">
    <property type="component" value="Unassembled WGS sequence"/>
</dbReference>
<evidence type="ECO:0000259" key="2">
    <source>
        <dbReference type="PROSITE" id="PS50838"/>
    </source>
</evidence>
<accession>A0A0E9NEM5</accession>
<dbReference type="SMART" id="SM01373">
    <property type="entry name" value="MAGE"/>
    <property type="match status" value="1"/>
</dbReference>
<gene>
    <name evidence="3" type="ORF">G7K_2485-t1</name>
</gene>
<dbReference type="STRING" id="698492.A0A0E9NEM5"/>
<dbReference type="Pfam" id="PF01454">
    <property type="entry name" value="MAGE"/>
    <property type="match status" value="1"/>
</dbReference>
<dbReference type="PANTHER" id="PTHR11736:SF14">
    <property type="entry name" value="NSE3 HOMOLOG, SMC5-SMC6 COMPLEX COMPONENT"/>
    <property type="match status" value="1"/>
</dbReference>
<proteinExistence type="predicted"/>
<name>A0A0E9NEM5_SAICN</name>
<feature type="region of interest" description="Disordered" evidence="1">
    <location>
        <begin position="276"/>
        <end position="320"/>
    </location>
</feature>
<evidence type="ECO:0000313" key="4">
    <source>
        <dbReference type="Proteomes" id="UP000033140"/>
    </source>
</evidence>
<protein>
    <recommendedName>
        <fullName evidence="2">MAGE domain-containing protein</fullName>
    </recommendedName>
</protein>
<keyword evidence="4" id="KW-1185">Reference proteome</keyword>
<feature type="compositionally biased region" description="Basic and acidic residues" evidence="1">
    <location>
        <begin position="278"/>
        <end position="291"/>
    </location>
</feature>
<evidence type="ECO:0000256" key="1">
    <source>
        <dbReference type="SAM" id="MobiDB-lite"/>
    </source>
</evidence>